<evidence type="ECO:0000259" key="8">
    <source>
        <dbReference type="PROSITE" id="PS51462"/>
    </source>
</evidence>
<dbReference type="PANTHER" id="PTHR12318:SF0">
    <property type="entry name" value="ACYL-COENZYME A DIPHOSPHATASE NUDT19"/>
    <property type="match status" value="1"/>
</dbReference>
<dbReference type="PANTHER" id="PTHR12318">
    <property type="entry name" value="TESTOSTERONE-REGULATED PROTEIN RP2"/>
    <property type="match status" value="1"/>
</dbReference>
<dbReference type="EMBL" id="JBBMQS010000002">
    <property type="protein sequence ID" value="MEM5496605.1"/>
    <property type="molecule type" value="Genomic_DNA"/>
</dbReference>
<evidence type="ECO:0000313" key="9">
    <source>
        <dbReference type="EMBL" id="MEM5496605.1"/>
    </source>
</evidence>
<evidence type="ECO:0000256" key="1">
    <source>
        <dbReference type="ARBA" id="ARBA00001936"/>
    </source>
</evidence>
<sequence>MPNNAPYIPNNTPPAELRSQGRAVKPKDAATLIIVRRDSTHPQILMGKRSAEHKFMPNKFVFPGGKVDVGDSRIRPPNDLHPGVLQRLMKGCSESRARGLALAAIRETFEETGLLLGEADNLTIKSRSLQWQAFLQHGINPRLDTLSLIARAITPPYRNRRFDTRFFMVDADIIQGDVHEAPQGSGELLAMHWVSLDDAEKLDLPIITRMILKEVEQRLTNGQIPEAEGPFIYFRNGKPVIDKI</sequence>
<keyword evidence="6" id="KW-0464">Manganese</keyword>
<feature type="domain" description="Nudix hydrolase" evidence="8">
    <location>
        <begin position="26"/>
        <end position="217"/>
    </location>
</feature>
<dbReference type="RefSeq" id="WP_342881006.1">
    <property type="nucleotide sequence ID" value="NZ_JBBMQS010000002.1"/>
</dbReference>
<evidence type="ECO:0000256" key="6">
    <source>
        <dbReference type="ARBA" id="ARBA00023211"/>
    </source>
</evidence>
<dbReference type="PROSITE" id="PS51462">
    <property type="entry name" value="NUDIX"/>
    <property type="match status" value="1"/>
</dbReference>
<dbReference type="Gene3D" id="3.90.79.10">
    <property type="entry name" value="Nucleoside Triphosphate Pyrophosphohydrolase"/>
    <property type="match status" value="1"/>
</dbReference>
<organism evidence="9 10">
    <name type="scientific">Paraglaciecola mesophila</name>
    <dbReference type="NCBI Taxonomy" id="197222"/>
    <lineage>
        <taxon>Bacteria</taxon>
        <taxon>Pseudomonadati</taxon>
        <taxon>Pseudomonadota</taxon>
        <taxon>Gammaproteobacteria</taxon>
        <taxon>Alteromonadales</taxon>
        <taxon>Alteromonadaceae</taxon>
        <taxon>Paraglaciecola</taxon>
    </lineage>
</organism>
<evidence type="ECO:0000256" key="4">
    <source>
        <dbReference type="ARBA" id="ARBA00022801"/>
    </source>
</evidence>
<evidence type="ECO:0000313" key="10">
    <source>
        <dbReference type="Proteomes" id="UP001461163"/>
    </source>
</evidence>
<dbReference type="InterPro" id="IPR015797">
    <property type="entry name" value="NUDIX_hydrolase-like_dom_sf"/>
</dbReference>
<evidence type="ECO:0000256" key="2">
    <source>
        <dbReference type="ARBA" id="ARBA00001946"/>
    </source>
</evidence>
<dbReference type="CDD" id="cd18870">
    <property type="entry name" value="NUDIX_AcylCoAdiphos_Nudt19"/>
    <property type="match status" value="1"/>
</dbReference>
<keyword evidence="10" id="KW-1185">Reference proteome</keyword>
<keyword evidence="5" id="KW-0460">Magnesium</keyword>
<protein>
    <submittedName>
        <fullName evidence="9">NUDIX hydrolase</fullName>
        <ecNumber evidence="9">3.6.-.-</ecNumber>
    </submittedName>
</protein>
<reference evidence="9 10" key="1">
    <citation type="submission" date="2024-03" db="EMBL/GenBank/DDBJ databases">
        <title>Community enrichment and isolation of bacterial strains for fucoidan degradation.</title>
        <authorList>
            <person name="Sichert A."/>
        </authorList>
    </citation>
    <scope>NUCLEOTIDE SEQUENCE [LARGE SCALE GENOMIC DNA]</scope>
    <source>
        <strain evidence="9 10">AS12</strain>
    </source>
</reference>
<comment type="caution">
    <text evidence="9">The sequence shown here is derived from an EMBL/GenBank/DDBJ whole genome shotgun (WGS) entry which is preliminary data.</text>
</comment>
<dbReference type="Proteomes" id="UP001461163">
    <property type="component" value="Unassembled WGS sequence"/>
</dbReference>
<dbReference type="SUPFAM" id="SSF55811">
    <property type="entry name" value="Nudix"/>
    <property type="match status" value="1"/>
</dbReference>
<dbReference type="InterPro" id="IPR000086">
    <property type="entry name" value="NUDIX_hydrolase_dom"/>
</dbReference>
<dbReference type="Pfam" id="PF00293">
    <property type="entry name" value="NUDIX"/>
    <property type="match status" value="1"/>
</dbReference>
<feature type="region of interest" description="Disordered" evidence="7">
    <location>
        <begin position="1"/>
        <end position="23"/>
    </location>
</feature>
<keyword evidence="4 9" id="KW-0378">Hydrolase</keyword>
<keyword evidence="3" id="KW-0479">Metal-binding</keyword>
<comment type="cofactor">
    <cofactor evidence="1">
        <name>Mn(2+)</name>
        <dbReference type="ChEBI" id="CHEBI:29035"/>
    </cofactor>
</comment>
<name>A0ABU9SRU0_9ALTE</name>
<evidence type="ECO:0000256" key="7">
    <source>
        <dbReference type="SAM" id="MobiDB-lite"/>
    </source>
</evidence>
<dbReference type="InterPro" id="IPR039121">
    <property type="entry name" value="NUDT19"/>
</dbReference>
<evidence type="ECO:0000256" key="5">
    <source>
        <dbReference type="ARBA" id="ARBA00022842"/>
    </source>
</evidence>
<dbReference type="EC" id="3.6.-.-" evidence="9"/>
<accession>A0ABU9SRU0</accession>
<proteinExistence type="predicted"/>
<evidence type="ECO:0000256" key="3">
    <source>
        <dbReference type="ARBA" id="ARBA00022723"/>
    </source>
</evidence>
<comment type="cofactor">
    <cofactor evidence="2">
        <name>Mg(2+)</name>
        <dbReference type="ChEBI" id="CHEBI:18420"/>
    </cofactor>
</comment>
<dbReference type="GO" id="GO:0016787">
    <property type="term" value="F:hydrolase activity"/>
    <property type="evidence" value="ECO:0007669"/>
    <property type="project" value="UniProtKB-KW"/>
</dbReference>
<gene>
    <name evidence="9" type="ORF">WNY77_04250</name>
</gene>